<evidence type="ECO:0000313" key="2">
    <source>
        <dbReference type="EMBL" id="CUR51310.1"/>
    </source>
</evidence>
<feature type="transmembrane region" description="Helical" evidence="1">
    <location>
        <begin position="68"/>
        <end position="91"/>
    </location>
</feature>
<dbReference type="Proteomes" id="UP000196239">
    <property type="component" value="Chromosome 1"/>
</dbReference>
<keyword evidence="1" id="KW-0812">Transmembrane</keyword>
<reference evidence="3" key="1">
    <citation type="submission" date="2015-10" db="EMBL/GenBank/DDBJ databases">
        <authorList>
            <person name="Lehtovirta-Morley L.E."/>
            <person name="Vieille C."/>
        </authorList>
    </citation>
    <scope>NUCLEOTIDE SEQUENCE [LARGE SCALE GENOMIC DNA]</scope>
</reference>
<keyword evidence="1" id="KW-0472">Membrane</keyword>
<sequence length="96" mass="10948">MSLEPHFGQEGFWCMVAQSRQTKLPLPVLVELYWYTIMNAKAATQTSIKNSTNLNMPKTTVTIVAKMITFLGTLFWDTLGFMVCLHASFIIRVPYN</sequence>
<protein>
    <submittedName>
        <fullName evidence="2">Uncharacterized protein</fullName>
    </submittedName>
</protein>
<accession>A0A128A1V8</accession>
<keyword evidence="1" id="KW-1133">Transmembrane helix</keyword>
<keyword evidence="3" id="KW-1185">Reference proteome</keyword>
<name>A0A128A1V8_9ARCH</name>
<organism evidence="2 3">
    <name type="scientific">Nitrosotalea devaniterrae</name>
    <dbReference type="NCBI Taxonomy" id="1078905"/>
    <lineage>
        <taxon>Archaea</taxon>
        <taxon>Nitrososphaerota</taxon>
        <taxon>Nitrososphaeria</taxon>
        <taxon>Nitrosotaleales</taxon>
        <taxon>Nitrosotaleaceae</taxon>
        <taxon>Nitrosotalea</taxon>
    </lineage>
</organism>
<dbReference type="KEGG" id="ndv:NDEV_0545"/>
<evidence type="ECO:0000256" key="1">
    <source>
        <dbReference type="SAM" id="Phobius"/>
    </source>
</evidence>
<evidence type="ECO:0000313" key="3">
    <source>
        <dbReference type="Proteomes" id="UP000196239"/>
    </source>
</evidence>
<gene>
    <name evidence="2" type="ORF">NDEV_0545</name>
</gene>
<dbReference type="EMBL" id="LN890280">
    <property type="protein sequence ID" value="CUR51310.1"/>
    <property type="molecule type" value="Genomic_DNA"/>
</dbReference>
<dbReference type="AlphaFoldDB" id="A0A128A1V8"/>
<proteinExistence type="predicted"/>